<organism evidence="2 3">
    <name type="scientific">Marinilabilia rubra</name>
    <dbReference type="NCBI Taxonomy" id="2162893"/>
    <lineage>
        <taxon>Bacteria</taxon>
        <taxon>Pseudomonadati</taxon>
        <taxon>Bacteroidota</taxon>
        <taxon>Bacteroidia</taxon>
        <taxon>Marinilabiliales</taxon>
        <taxon>Marinilabiliaceae</taxon>
        <taxon>Marinilabilia</taxon>
    </lineage>
</organism>
<accession>A0A2U2BBR3</accession>
<dbReference type="RefSeq" id="WP_109263551.1">
    <property type="nucleotide sequence ID" value="NZ_QEWP01000003.1"/>
</dbReference>
<reference evidence="2 3" key="1">
    <citation type="submission" date="2018-05" db="EMBL/GenBank/DDBJ databases">
        <title>Marinilabilia rubrum sp. nov., isolated from saltern sediment.</title>
        <authorList>
            <person name="Zhang R."/>
        </authorList>
    </citation>
    <scope>NUCLEOTIDE SEQUENCE [LARGE SCALE GENOMIC DNA]</scope>
    <source>
        <strain evidence="2 3">WTE16</strain>
    </source>
</reference>
<dbReference type="Gene3D" id="2.60.40.4070">
    <property type="match status" value="1"/>
</dbReference>
<dbReference type="AlphaFoldDB" id="A0A2U2BBR3"/>
<dbReference type="PROSITE" id="PS51841">
    <property type="entry name" value="LTD"/>
    <property type="match status" value="1"/>
</dbReference>
<comment type="caution">
    <text evidence="2">The sequence shown here is derived from an EMBL/GenBank/DDBJ whole genome shotgun (WGS) entry which is preliminary data.</text>
</comment>
<proteinExistence type="predicted"/>
<dbReference type="Proteomes" id="UP000244956">
    <property type="component" value="Unassembled WGS sequence"/>
</dbReference>
<name>A0A2U2BBR3_9BACT</name>
<dbReference type="InterPro" id="IPR036415">
    <property type="entry name" value="Lamin_tail_dom_sf"/>
</dbReference>
<dbReference type="OrthoDB" id="9758406at2"/>
<protein>
    <recommendedName>
        <fullName evidence="1">LTD domain-containing protein</fullName>
    </recommendedName>
</protein>
<evidence type="ECO:0000313" key="2">
    <source>
        <dbReference type="EMBL" id="PWE00512.1"/>
    </source>
</evidence>
<dbReference type="InterPro" id="IPR001322">
    <property type="entry name" value="Lamin_tail_dom"/>
</dbReference>
<dbReference type="SUPFAM" id="SSF74853">
    <property type="entry name" value="Lamin A/C globular tail domain"/>
    <property type="match status" value="2"/>
</dbReference>
<feature type="domain" description="LTD" evidence="1">
    <location>
        <begin position="394"/>
        <end position="510"/>
    </location>
</feature>
<evidence type="ECO:0000313" key="3">
    <source>
        <dbReference type="Proteomes" id="UP000244956"/>
    </source>
</evidence>
<dbReference type="Pfam" id="PF00932">
    <property type="entry name" value="LTD"/>
    <property type="match status" value="2"/>
</dbReference>
<evidence type="ECO:0000259" key="1">
    <source>
        <dbReference type="PROSITE" id="PS51841"/>
    </source>
</evidence>
<keyword evidence="3" id="KW-1185">Reference proteome</keyword>
<dbReference type="EMBL" id="QEWP01000003">
    <property type="protein sequence ID" value="PWE00512.1"/>
    <property type="molecule type" value="Genomic_DNA"/>
</dbReference>
<sequence length="948" mass="106483">MKSILRCFLVVLLCYPFLSLSFGDFLNPFPEAWTGDTNFFVSPEEGNIIQLNAPEVSGEAFLFTNSQAFENASWEMAFQLDFNPSSSNYFQVFLATDGKENFKNGFYLVVGTSDDNISLWERRNGEDRLLIEGREDLLDMDPVIAQVRVEREKGGEWFLETNAGSGWQQEGQTNSKFGLASKFFGLSCHYTKTRFDKFWFGPVSVTGEAYTDTVAPAMVEMNVVNGTELAFTFSEEISIERSQPSLTLENSGTLDIFELNFGVNSKKIILGLKDRLPDFENGLLTVSGWSDASGTAMEDTTLQISYLHPAVERLTAESYHQIRLEFNQPFPIENLTPDKIVFSGKEWRVDDIEMLNESICVLHLDNPLPDAEEIELLIQDLAWTNGDTLAKGPYSIYYHEAAPYDIVISEIMHDPTPSVFLPEAEYLELYNRSDLPVSFSNMSLMVNANQKDLPDFLLFPGEYVVLVPDEETGFENALHMEAWSSLTNGGGEIILRNPSGLVVASFRYPGRLSGKSYKQSGGWSLEVVDTENLSGHSWNWTYCQNEEGGTPGFENSVAGVNTDLFSPSLQDAWLEIDSVLKLVFAEPLDVKSVDFEEWISENVGLNIDSIIMDEVFRDVFTVTFGKTFKPNVVESFIMHQNIRDLEGNYLAAPYELPFGFPGRLDSFDVVINELMFDPPSEGADYVEIFNRSDKIISLDSLCLARNDKKGDPEELVLLSDHIRWLLPGHYLCLTQDAHWLKSNYPENSENAIREIADLPNYVNEGGTVFLTRLNGQVIDRFDYEPERHFELLSHTKGVALERTNYDAKTNNPLIWHSASSTSGYGTPGASNSQLINQRDARTAALFELSPEIFTPNLDGTEDQLIISYAFEKPGQKGSFSVFDAEGNEIRRLVDNQTLDTSGQITWDGITDDHTLAAPGIYIIWGQVFDLNGNVRAHKDSCVLGVRKN</sequence>
<gene>
    <name evidence="2" type="ORF">DDZ16_06180</name>
</gene>